<dbReference type="PANTHER" id="PTHR33452:SF1">
    <property type="entry name" value="INNER MEMBRANE PROTEIN YPHA-RELATED"/>
    <property type="match status" value="1"/>
</dbReference>
<dbReference type="EMBL" id="MTSA01000003">
    <property type="protein sequence ID" value="OUM08530.1"/>
    <property type="molecule type" value="Genomic_DNA"/>
</dbReference>
<name>A0A244EX31_PSESX</name>
<keyword evidence="6 7" id="KW-0472">Membrane</keyword>
<comment type="subcellular location">
    <subcellularLocation>
        <location evidence="1">Cell membrane</location>
        <topology evidence="1">Multi-pass membrane protein</topology>
    </subcellularLocation>
</comment>
<dbReference type="RefSeq" id="WP_084914542.1">
    <property type="nucleotide sequence ID" value="NZ_MTSA01000003.1"/>
</dbReference>
<feature type="transmembrane region" description="Helical" evidence="7">
    <location>
        <begin position="102"/>
        <end position="125"/>
    </location>
</feature>
<evidence type="ECO:0000256" key="5">
    <source>
        <dbReference type="ARBA" id="ARBA00022989"/>
    </source>
</evidence>
<evidence type="ECO:0000256" key="6">
    <source>
        <dbReference type="ARBA" id="ARBA00023136"/>
    </source>
</evidence>
<reference evidence="8 9" key="1">
    <citation type="submission" date="2017-01" db="EMBL/GenBank/DDBJ databases">
        <authorList>
            <person name="Mah S.A."/>
            <person name="Swanson W.J."/>
            <person name="Moy G.W."/>
            <person name="Vacquier V.D."/>
        </authorList>
    </citation>
    <scope>NUCLEOTIDE SEQUENCE [LARGE SCALE GENOMIC DNA]</scope>
    <source>
        <strain evidence="8">PDD-32b-74</strain>
    </source>
</reference>
<dbReference type="GO" id="GO:0005886">
    <property type="term" value="C:plasma membrane"/>
    <property type="evidence" value="ECO:0007669"/>
    <property type="project" value="UniProtKB-SubCell"/>
</dbReference>
<evidence type="ECO:0000256" key="3">
    <source>
        <dbReference type="ARBA" id="ARBA00022475"/>
    </source>
</evidence>
<dbReference type="OrthoDB" id="9792760at2"/>
<organism evidence="8 9">
    <name type="scientific">Pseudomonas syringae</name>
    <dbReference type="NCBI Taxonomy" id="317"/>
    <lineage>
        <taxon>Bacteria</taxon>
        <taxon>Pseudomonadati</taxon>
        <taxon>Pseudomonadota</taxon>
        <taxon>Gammaproteobacteria</taxon>
        <taxon>Pseudomonadales</taxon>
        <taxon>Pseudomonadaceae</taxon>
        <taxon>Pseudomonas</taxon>
    </lineage>
</organism>
<accession>A0A244EX31</accession>
<comment type="caution">
    <text evidence="8">The sequence shown here is derived from an EMBL/GenBank/DDBJ whole genome shotgun (WGS) entry which is preliminary data.</text>
</comment>
<evidence type="ECO:0000256" key="1">
    <source>
        <dbReference type="ARBA" id="ARBA00004651"/>
    </source>
</evidence>
<gene>
    <name evidence="8" type="ORF">BW686_04215</name>
</gene>
<dbReference type="AlphaFoldDB" id="A0A244EX31"/>
<evidence type="ECO:0000256" key="2">
    <source>
        <dbReference type="ARBA" id="ARBA00006679"/>
    </source>
</evidence>
<comment type="similarity">
    <text evidence="2">Belongs to the DoxX family.</text>
</comment>
<protein>
    <submittedName>
        <fullName evidence="8">LysR family transcriptional regulator</fullName>
    </submittedName>
</protein>
<evidence type="ECO:0000313" key="8">
    <source>
        <dbReference type="EMBL" id="OUM08530.1"/>
    </source>
</evidence>
<dbReference type="InterPro" id="IPR032808">
    <property type="entry name" value="DoxX"/>
</dbReference>
<dbReference type="PANTHER" id="PTHR33452">
    <property type="entry name" value="OXIDOREDUCTASE CATD-RELATED"/>
    <property type="match status" value="1"/>
</dbReference>
<evidence type="ECO:0000313" key="9">
    <source>
        <dbReference type="Proteomes" id="UP000195128"/>
    </source>
</evidence>
<dbReference type="InterPro" id="IPR051907">
    <property type="entry name" value="DoxX-like_oxidoreductase"/>
</dbReference>
<keyword evidence="4 7" id="KW-0812">Transmembrane</keyword>
<proteinExistence type="inferred from homology"/>
<feature type="transmembrane region" description="Helical" evidence="7">
    <location>
        <begin position="7"/>
        <end position="26"/>
    </location>
</feature>
<evidence type="ECO:0000256" key="4">
    <source>
        <dbReference type="ARBA" id="ARBA00022692"/>
    </source>
</evidence>
<feature type="transmembrane region" description="Helical" evidence="7">
    <location>
        <begin position="73"/>
        <end position="90"/>
    </location>
</feature>
<evidence type="ECO:0000256" key="7">
    <source>
        <dbReference type="SAM" id="Phobius"/>
    </source>
</evidence>
<feature type="transmembrane region" description="Helical" evidence="7">
    <location>
        <begin position="46"/>
        <end position="66"/>
    </location>
</feature>
<sequence length="140" mass="14815">MQTAKEDCLALAARVLLSLLFLYSGLGKLMAPEATLNYIESAGLPLSVFAYIGAVFVELGLAAALVVGFRTKAAAAVMAVFTLVTALIFHKHFAEKAQLTSFLKNVAICGGLIQVMVTGPGALSLDATFKRPVKRRALND</sequence>
<keyword evidence="3" id="KW-1003">Cell membrane</keyword>
<keyword evidence="5 7" id="KW-1133">Transmembrane helix</keyword>
<dbReference type="Proteomes" id="UP000195128">
    <property type="component" value="Unassembled WGS sequence"/>
</dbReference>
<dbReference type="Pfam" id="PF07681">
    <property type="entry name" value="DoxX"/>
    <property type="match status" value="1"/>
</dbReference>